<gene>
    <name evidence="9" type="ORF">B0174_09045</name>
</gene>
<dbReference type="SUPFAM" id="SSF141523">
    <property type="entry name" value="L,D-transpeptidase catalytic domain-like"/>
    <property type="match status" value="1"/>
</dbReference>
<sequence length="322" mass="36835">MKRVIFFILFFQLVLNCTNIKTYTIAVCTTLNFDGAMNCKRKIVKDNNLEVFIVKDKDKKFKTYYGSFKTIDEANNTIKKVSSFIKTEKSFVKELSYNLEQINDNNPLFIDLNSKNEKSNILNENFLGMNYFDEIKKYKFEKNSEIKNKAINNSILKSDPTLNITLYEQLIIEVDSSKNLMVLKGKVNNKTKNIQTYVVSTGKDEIKKPTGEGSVTSITLRPFWYPTQDTIDTFKKRGIDLPKVVPPGNKYNYMGAAKINLTHIVDGKNTFRIHGTLSENTIGTNESSGCIRMKNNEVIQLASLLDKFADAKNIDNIKVFLK</sequence>
<dbReference type="GO" id="GO:0005576">
    <property type="term" value="C:extracellular region"/>
    <property type="evidence" value="ECO:0007669"/>
    <property type="project" value="TreeGrafter"/>
</dbReference>
<keyword evidence="3" id="KW-0808">Transferase</keyword>
<evidence type="ECO:0000256" key="6">
    <source>
        <dbReference type="ARBA" id="ARBA00023316"/>
    </source>
</evidence>
<dbReference type="InterPro" id="IPR005490">
    <property type="entry name" value="LD_TPept_cat_dom"/>
</dbReference>
<evidence type="ECO:0000256" key="1">
    <source>
        <dbReference type="ARBA" id="ARBA00004752"/>
    </source>
</evidence>
<evidence type="ECO:0000256" key="5">
    <source>
        <dbReference type="ARBA" id="ARBA00022984"/>
    </source>
</evidence>
<comment type="pathway">
    <text evidence="1 7">Cell wall biogenesis; peptidoglycan biosynthesis.</text>
</comment>
<evidence type="ECO:0000259" key="8">
    <source>
        <dbReference type="PROSITE" id="PS52029"/>
    </source>
</evidence>
<protein>
    <recommendedName>
        <fullName evidence="8">L,D-TPase catalytic domain-containing protein</fullName>
    </recommendedName>
</protein>
<dbReference type="Proteomes" id="UP000251135">
    <property type="component" value="Unassembled WGS sequence"/>
</dbReference>
<feature type="active site" description="Nucleophile" evidence="7">
    <location>
        <position position="290"/>
    </location>
</feature>
<evidence type="ECO:0000313" key="9">
    <source>
        <dbReference type="EMBL" id="PUE63825.1"/>
    </source>
</evidence>
<dbReference type="PANTHER" id="PTHR30582:SF30">
    <property type="entry name" value="BLR4375 PROTEIN"/>
    <property type="match status" value="1"/>
</dbReference>
<dbReference type="GO" id="GO:0016740">
    <property type="term" value="F:transferase activity"/>
    <property type="evidence" value="ECO:0007669"/>
    <property type="project" value="UniProtKB-KW"/>
</dbReference>
<comment type="caution">
    <text evidence="9">The sequence shown here is derived from an EMBL/GenBank/DDBJ whole genome shotgun (WGS) entry which is preliminary data.</text>
</comment>
<dbReference type="Pfam" id="PF03734">
    <property type="entry name" value="YkuD"/>
    <property type="match status" value="1"/>
</dbReference>
<dbReference type="RefSeq" id="WP_205663517.1">
    <property type="nucleotide sequence ID" value="NZ_MUXE01000013.1"/>
</dbReference>
<reference evidence="9" key="1">
    <citation type="submission" date="2017-02" db="EMBL/GenBank/DDBJ databases">
        <title>Arcobacter caeni sp. nov, a new Arcobacter species isolated from reclaimed water.</title>
        <authorList>
            <person name="Figueras M.J."/>
            <person name="Perez-Cataluna A."/>
            <person name="Salas-Masso N."/>
        </authorList>
    </citation>
    <scope>NUCLEOTIDE SEQUENCE [LARGE SCALE GENOMIC DNA]</scope>
    <source>
        <strain evidence="9">RW17-10</strain>
    </source>
</reference>
<dbReference type="PROSITE" id="PS52029">
    <property type="entry name" value="LD_TPASE"/>
    <property type="match status" value="1"/>
</dbReference>
<feature type="active site" description="Proton donor/acceptor" evidence="7">
    <location>
        <position position="274"/>
    </location>
</feature>
<dbReference type="InterPro" id="IPR038063">
    <property type="entry name" value="Transpep_catalytic_dom"/>
</dbReference>
<evidence type="ECO:0000256" key="3">
    <source>
        <dbReference type="ARBA" id="ARBA00022679"/>
    </source>
</evidence>
<evidence type="ECO:0000256" key="4">
    <source>
        <dbReference type="ARBA" id="ARBA00022960"/>
    </source>
</evidence>
<keyword evidence="10" id="KW-1185">Reference proteome</keyword>
<proteinExistence type="inferred from homology"/>
<dbReference type="InterPro" id="IPR050979">
    <property type="entry name" value="LD-transpeptidase"/>
</dbReference>
<organism evidence="9 10">
    <name type="scientific">Arcobacter caeni</name>
    <dbReference type="NCBI Taxonomy" id="1912877"/>
    <lineage>
        <taxon>Bacteria</taxon>
        <taxon>Pseudomonadati</taxon>
        <taxon>Campylobacterota</taxon>
        <taxon>Epsilonproteobacteria</taxon>
        <taxon>Campylobacterales</taxon>
        <taxon>Arcobacteraceae</taxon>
        <taxon>Arcobacter</taxon>
    </lineage>
</organism>
<dbReference type="CDD" id="cd16913">
    <property type="entry name" value="YkuD_like"/>
    <property type="match status" value="1"/>
</dbReference>
<keyword evidence="5 7" id="KW-0573">Peptidoglycan synthesis</keyword>
<evidence type="ECO:0000313" key="10">
    <source>
        <dbReference type="Proteomes" id="UP000251135"/>
    </source>
</evidence>
<dbReference type="UniPathway" id="UPA00219"/>
<evidence type="ECO:0000256" key="7">
    <source>
        <dbReference type="PROSITE-ProRule" id="PRU01373"/>
    </source>
</evidence>
<dbReference type="GO" id="GO:0071555">
    <property type="term" value="P:cell wall organization"/>
    <property type="evidence" value="ECO:0007669"/>
    <property type="project" value="UniProtKB-UniRule"/>
</dbReference>
<dbReference type="GO" id="GO:0008360">
    <property type="term" value="P:regulation of cell shape"/>
    <property type="evidence" value="ECO:0007669"/>
    <property type="project" value="UniProtKB-UniRule"/>
</dbReference>
<comment type="similarity">
    <text evidence="2">Belongs to the YkuD family.</text>
</comment>
<feature type="domain" description="L,D-TPase catalytic" evidence="8">
    <location>
        <begin position="170"/>
        <end position="320"/>
    </location>
</feature>
<dbReference type="EMBL" id="MUXE01000013">
    <property type="protein sequence ID" value="PUE63825.1"/>
    <property type="molecule type" value="Genomic_DNA"/>
</dbReference>
<keyword evidence="6 7" id="KW-0961">Cell wall biogenesis/degradation</keyword>
<dbReference type="GO" id="GO:0018104">
    <property type="term" value="P:peptidoglycan-protein cross-linking"/>
    <property type="evidence" value="ECO:0007669"/>
    <property type="project" value="TreeGrafter"/>
</dbReference>
<evidence type="ECO:0000256" key="2">
    <source>
        <dbReference type="ARBA" id="ARBA00005992"/>
    </source>
</evidence>
<dbReference type="PANTHER" id="PTHR30582">
    <property type="entry name" value="L,D-TRANSPEPTIDASE"/>
    <property type="match status" value="1"/>
</dbReference>
<keyword evidence="4 7" id="KW-0133">Cell shape</keyword>
<dbReference type="AlphaFoldDB" id="A0A363CXJ4"/>
<dbReference type="Gene3D" id="2.40.440.10">
    <property type="entry name" value="L,D-transpeptidase catalytic domain-like"/>
    <property type="match status" value="1"/>
</dbReference>
<dbReference type="GO" id="GO:0071972">
    <property type="term" value="F:peptidoglycan L,D-transpeptidase activity"/>
    <property type="evidence" value="ECO:0007669"/>
    <property type="project" value="TreeGrafter"/>
</dbReference>
<accession>A0A363CXJ4</accession>
<name>A0A363CXJ4_9BACT</name>